<evidence type="ECO:0000313" key="2">
    <source>
        <dbReference type="EMBL" id="OIW27581.1"/>
    </source>
</evidence>
<accession>A0A1J7IJN0</accession>
<reference evidence="2 3" key="1">
    <citation type="submission" date="2016-10" db="EMBL/GenBank/DDBJ databases">
        <title>Draft genome sequence of Coniochaeta ligniaria NRRL30616, a lignocellulolytic fungus for bioabatement of inhibitors in plant biomass hydrolysates.</title>
        <authorList>
            <consortium name="DOE Joint Genome Institute"/>
            <person name="Jimenez D.J."/>
            <person name="Hector R.E."/>
            <person name="Riley R."/>
            <person name="Sun H."/>
            <person name="Grigoriev I.V."/>
            <person name="Van Elsas J.D."/>
            <person name="Nichols N.N."/>
        </authorList>
    </citation>
    <scope>NUCLEOTIDE SEQUENCE [LARGE SCALE GENOMIC DNA]</scope>
    <source>
        <strain evidence="2 3">NRRL 30616</strain>
    </source>
</reference>
<dbReference type="PANTHER" id="PTHR33840">
    <property type="match status" value="1"/>
</dbReference>
<dbReference type="OrthoDB" id="59699at2759"/>
<sequence length="924" mass="104645">MVPYPSCPFLLLFSPPRILRLTHIMVAISTARDARRFVDDLDDVSRATTPVMTPCGSVAEWDTLDEKVDLCPDCNLAHIPRRIVCCVDGTWMEPDGMAGFLADSFHGNASNIFRIWCSVKEGVVEDESGKKWQQIRKYYKGLGAELDSVPRLIAGVLGDGFEKLIYKVYRFCALSCCPSTDEIYLFGFSRGAFVVRAVAGLFHHLRTLNPAAPDFDELYSNALKVYRHIRDKNEFRQHEIYHHIVANTSKSPKIRFIGAIDTVKAVNDAKLYDISLTDNTEHVRHALALLESRHFFASNTYNLGSMDLTRGRSCMEAWFLGGHGNLGGSREADGLSLWPLQWLLSEAQTCGLVTGFVHLDNIQVQDPVEYAMPGVTQEERILLKNGRQVRMWDLTDVFSESRFLPVVSVARSKLGELAEGEREILAKDSGSGFVHPSVFYHDDMTPLGLAWINSLKSRSEIRRNRRKIDLKWHELFWNRDFKQRVDITLRHPRVLVCGAFGVGKSALINMALDDVVAVENEEYTPTNHDIGLELSSEHSRFIFHDSCGFEPGQQDHYTKVQNFLDERRKQSTFTKQLHCIWYCIGANDKRISTCDAEFFKNVDFKKLTVILVFTQSDELRAICPRKAKTLYESRHGIRLPVRQSQIPPDVHDTLSEMEDEIFESEKSKKVQKVKALLGEKAQNLMSVFISKYDEDGVSLAQLLSKTERLLESTVLIQIHNEAVRNRLNNFLPKAVEVLVGIGLKSRKRLLNPFNSEASAVIFREFLQTAQVALREVFKLKMKHDVQFANFDQLFSSLYVEKAQGSFVARSISASVGASLGLALPMAPFALVLGALAVPVITIEIFTRSKEILVQCALLILTYERMFWFGVASVSEEMVSRASIEVLKISPDVEALVHDKLTYFGSDDWRAILSDTVKQFRYKQA</sequence>
<dbReference type="InterPro" id="IPR027417">
    <property type="entry name" value="P-loop_NTPase"/>
</dbReference>
<dbReference type="STRING" id="1408157.A0A1J7IJN0"/>
<dbReference type="SUPFAM" id="SSF52540">
    <property type="entry name" value="P-loop containing nucleoside triphosphate hydrolases"/>
    <property type="match status" value="1"/>
</dbReference>
<keyword evidence="3" id="KW-1185">Reference proteome</keyword>
<proteinExistence type="predicted"/>
<dbReference type="EMBL" id="KV875099">
    <property type="protein sequence ID" value="OIW27581.1"/>
    <property type="molecule type" value="Genomic_DNA"/>
</dbReference>
<dbReference type="CDD" id="cd00882">
    <property type="entry name" value="Ras_like_GTPase"/>
    <property type="match status" value="1"/>
</dbReference>
<dbReference type="PANTHER" id="PTHR33840:SF1">
    <property type="entry name" value="TLE1 PHOSPHOLIPASE DOMAIN-CONTAINING PROTEIN"/>
    <property type="match status" value="1"/>
</dbReference>
<organism evidence="2 3">
    <name type="scientific">Coniochaeta ligniaria NRRL 30616</name>
    <dbReference type="NCBI Taxonomy" id="1408157"/>
    <lineage>
        <taxon>Eukaryota</taxon>
        <taxon>Fungi</taxon>
        <taxon>Dikarya</taxon>
        <taxon>Ascomycota</taxon>
        <taxon>Pezizomycotina</taxon>
        <taxon>Sordariomycetes</taxon>
        <taxon>Sordariomycetidae</taxon>
        <taxon>Coniochaetales</taxon>
        <taxon>Coniochaetaceae</taxon>
        <taxon>Coniochaeta</taxon>
    </lineage>
</organism>
<dbReference type="InterPro" id="IPR018712">
    <property type="entry name" value="Tle1-like_cat"/>
</dbReference>
<gene>
    <name evidence="2" type="ORF">CONLIGDRAFT_440593</name>
</gene>
<dbReference type="Proteomes" id="UP000182658">
    <property type="component" value="Unassembled WGS sequence"/>
</dbReference>
<dbReference type="Gene3D" id="3.40.50.300">
    <property type="entry name" value="P-loop containing nucleotide triphosphate hydrolases"/>
    <property type="match status" value="1"/>
</dbReference>
<dbReference type="InParanoid" id="A0A1J7IJN0"/>
<evidence type="ECO:0000313" key="3">
    <source>
        <dbReference type="Proteomes" id="UP000182658"/>
    </source>
</evidence>
<protein>
    <recommendedName>
        <fullName evidence="1">T6SS Phospholipase effector Tle1-like catalytic domain-containing protein</fullName>
    </recommendedName>
</protein>
<feature type="domain" description="T6SS Phospholipase effector Tle1-like catalytic" evidence="1">
    <location>
        <begin position="81"/>
        <end position="346"/>
    </location>
</feature>
<evidence type="ECO:0000259" key="1">
    <source>
        <dbReference type="Pfam" id="PF09994"/>
    </source>
</evidence>
<dbReference type="Pfam" id="PF09994">
    <property type="entry name" value="T6SS_Tle1-like_cat"/>
    <property type="match status" value="1"/>
</dbReference>
<name>A0A1J7IJN0_9PEZI</name>
<dbReference type="AlphaFoldDB" id="A0A1J7IJN0"/>